<name>A0ABY1MJF3_RHORH</name>
<dbReference type="Proteomes" id="UP000193566">
    <property type="component" value="Unassembled WGS sequence"/>
</dbReference>
<reference evidence="1 2" key="1">
    <citation type="submission" date="2017-04" db="EMBL/GenBank/DDBJ databases">
        <authorList>
            <person name="Varghese N."/>
            <person name="Submissions S."/>
        </authorList>
    </citation>
    <scope>NUCLEOTIDE SEQUENCE [LARGE SCALE GENOMIC DNA]</scope>
    <source>
        <strain evidence="1 2">J3</strain>
    </source>
</reference>
<gene>
    <name evidence="1" type="ORF">SAMN02745947_04677</name>
</gene>
<evidence type="ECO:0000313" key="1">
    <source>
        <dbReference type="EMBL" id="SMG55797.1"/>
    </source>
</evidence>
<comment type="caution">
    <text evidence="1">The sequence shown here is derived from an EMBL/GenBank/DDBJ whole genome shotgun (WGS) entry which is preliminary data.</text>
</comment>
<dbReference type="EMBL" id="FXAV01000018">
    <property type="protein sequence ID" value="SMG55797.1"/>
    <property type="molecule type" value="Genomic_DNA"/>
</dbReference>
<evidence type="ECO:0000313" key="2">
    <source>
        <dbReference type="Proteomes" id="UP000193566"/>
    </source>
</evidence>
<organism evidence="1 2">
    <name type="scientific">Rhodococcus rhodochrous J3</name>
    <dbReference type="NCBI Taxonomy" id="903528"/>
    <lineage>
        <taxon>Bacteria</taxon>
        <taxon>Bacillati</taxon>
        <taxon>Actinomycetota</taxon>
        <taxon>Actinomycetes</taxon>
        <taxon>Mycobacteriales</taxon>
        <taxon>Nocardiaceae</taxon>
        <taxon>Rhodococcus</taxon>
    </lineage>
</organism>
<evidence type="ECO:0008006" key="3">
    <source>
        <dbReference type="Google" id="ProtNLM"/>
    </source>
</evidence>
<proteinExistence type="predicted"/>
<protein>
    <recommendedName>
        <fullName evidence="3">Minor tail protein</fullName>
    </recommendedName>
</protein>
<sequence>MIDSSITEQNPVLLKLNDVAEFKIYYYTETATNINDGELVHPGGFQPNVSWSLIVDEEVEAAEGVQLAFRAKVELLHDGAPIDSYYQYLGKDVTKNAMVHNRKLGPNAYGWAASPYKAPMLSDGSTEVITSRAGTDFEFRFSEIEIGTESFTPSEIIKPSRPTAPTFEDTVDGQFNKLVYEKQWSIPSPYNDQTDDNGKPVTKERVPAFAIRSLFRQIGERDDSSASPWSPSQRMENWTTKWHPDLIAAGVEMLGDDTIKETWQRILDGNVERWFGNGTWIVGYGEKQVPPGTYQVTAPAGELIENGYWARTSPSGQIIDNDFVSSAQQVTVTIAPTDGQFETSRMGTWRPVN</sequence>
<accession>A0ABY1MJF3</accession>
<keyword evidence="2" id="KW-1185">Reference proteome</keyword>